<protein>
    <submittedName>
        <fullName evidence="1">Uncharacterized protein</fullName>
    </submittedName>
</protein>
<dbReference type="Proteomes" id="UP001595979">
    <property type="component" value="Unassembled WGS sequence"/>
</dbReference>
<reference evidence="2" key="1">
    <citation type="journal article" date="2019" name="Int. J. Syst. Evol. Microbiol.">
        <title>The Global Catalogue of Microorganisms (GCM) 10K type strain sequencing project: providing services to taxonomists for standard genome sequencing and annotation.</title>
        <authorList>
            <consortium name="The Broad Institute Genomics Platform"/>
            <consortium name="The Broad Institute Genome Sequencing Center for Infectious Disease"/>
            <person name="Wu L."/>
            <person name="Ma J."/>
        </authorList>
    </citation>
    <scope>NUCLEOTIDE SEQUENCE [LARGE SCALE GENOMIC DNA]</scope>
    <source>
        <strain evidence="2">CGMCC 1.15053</strain>
    </source>
</reference>
<dbReference type="RefSeq" id="WP_380046005.1">
    <property type="nucleotide sequence ID" value="NZ_JBHSOH010000003.1"/>
</dbReference>
<comment type="caution">
    <text evidence="1">The sequence shown here is derived from an EMBL/GenBank/DDBJ whole genome shotgun (WGS) entry which is preliminary data.</text>
</comment>
<accession>A0ABW1DGC6</accession>
<evidence type="ECO:0000313" key="1">
    <source>
        <dbReference type="EMBL" id="MFC5847142.1"/>
    </source>
</evidence>
<name>A0ABW1DGC6_9DEIO</name>
<evidence type="ECO:0000313" key="2">
    <source>
        <dbReference type="Proteomes" id="UP001595979"/>
    </source>
</evidence>
<sequence length="177" mass="18819">MLTFAEAARRPVAEVGAETHRLAALEMPPRGLLIPAAFEEAYYRGVNLPETLGRLFAGVNPARIDEDMLEPLCAQAQLLVRTSALMDDAVQLLYRALGNAGLSAGEVQARRPDGPWSEVAPRVIPPGTAALHAVKRLWARDWDLESVLGRLDTSGGVGLEARPTLLLAGPGKPAGAP</sequence>
<proteinExistence type="predicted"/>
<organism evidence="1 2">
    <name type="scientific">Deinococcus petrolearius</name>
    <dbReference type="NCBI Taxonomy" id="1751295"/>
    <lineage>
        <taxon>Bacteria</taxon>
        <taxon>Thermotogati</taxon>
        <taxon>Deinococcota</taxon>
        <taxon>Deinococci</taxon>
        <taxon>Deinococcales</taxon>
        <taxon>Deinococcaceae</taxon>
        <taxon>Deinococcus</taxon>
    </lineage>
</organism>
<dbReference type="EMBL" id="JBHSOH010000003">
    <property type="protein sequence ID" value="MFC5847142.1"/>
    <property type="molecule type" value="Genomic_DNA"/>
</dbReference>
<keyword evidence="2" id="KW-1185">Reference proteome</keyword>
<gene>
    <name evidence="1" type="ORF">ACFPQ6_02370</name>
</gene>